<organism evidence="2 3">
    <name type="scientific">Streptomyces nojiriensis</name>
    <dbReference type="NCBI Taxonomy" id="66374"/>
    <lineage>
        <taxon>Bacteria</taxon>
        <taxon>Bacillati</taxon>
        <taxon>Actinomycetota</taxon>
        <taxon>Actinomycetes</taxon>
        <taxon>Kitasatosporales</taxon>
        <taxon>Streptomycetaceae</taxon>
        <taxon>Streptomyces</taxon>
    </lineage>
</organism>
<feature type="region of interest" description="Disordered" evidence="1">
    <location>
        <begin position="1"/>
        <end position="21"/>
    </location>
</feature>
<gene>
    <name evidence="2" type="ORF">Snoj_04210</name>
</gene>
<dbReference type="GeneID" id="95592875"/>
<reference evidence="3" key="1">
    <citation type="submission" date="2023-07" db="EMBL/GenBank/DDBJ databases">
        <title>Whole genome shotgun sequence of Streptomyces nojiriensis NBRC 13794.</title>
        <authorList>
            <person name="Komaki H."/>
            <person name="Tamura T."/>
        </authorList>
    </citation>
    <scope>NUCLEOTIDE SEQUENCE [LARGE SCALE GENOMIC DNA]</scope>
    <source>
        <strain evidence="3">NBRC 13794</strain>
    </source>
</reference>
<protein>
    <submittedName>
        <fullName evidence="2">Uncharacterized protein</fullName>
    </submittedName>
</protein>
<evidence type="ECO:0000313" key="2">
    <source>
        <dbReference type="EMBL" id="GHI66503.1"/>
    </source>
</evidence>
<keyword evidence="3" id="KW-1185">Reference proteome</keyword>
<name>A0ABQ3SED4_9ACTN</name>
<sequence length="104" mass="11793">MSDFRPDHRMPATPWGTRRAADVHNAAIQAQKEMREQLRFAKTMRERAGNRAHRAVEAVVDSVERRVRFLKIIAEGDPAVNRLLHNIEVEAAWLRRAIEAGGAA</sequence>
<feature type="compositionally biased region" description="Basic and acidic residues" evidence="1">
    <location>
        <begin position="1"/>
        <end position="10"/>
    </location>
</feature>
<evidence type="ECO:0000256" key="1">
    <source>
        <dbReference type="SAM" id="MobiDB-lite"/>
    </source>
</evidence>
<dbReference type="Proteomes" id="UP000613974">
    <property type="component" value="Unassembled WGS sequence"/>
</dbReference>
<dbReference type="EMBL" id="BNEC01000003">
    <property type="protein sequence ID" value="GHI66503.1"/>
    <property type="molecule type" value="Genomic_DNA"/>
</dbReference>
<proteinExistence type="predicted"/>
<accession>A0ABQ3SED4</accession>
<evidence type="ECO:0000313" key="3">
    <source>
        <dbReference type="Proteomes" id="UP000613974"/>
    </source>
</evidence>
<comment type="caution">
    <text evidence="2">The sequence shown here is derived from an EMBL/GenBank/DDBJ whole genome shotgun (WGS) entry which is preliminary data.</text>
</comment>
<dbReference type="RefSeq" id="WP_189745562.1">
    <property type="nucleotide sequence ID" value="NZ_BMRL01000018.1"/>
</dbReference>